<dbReference type="PANTHER" id="PTHR33797:SF2">
    <property type="entry name" value="ORGANIC HYDROPEROXIDE RESISTANCE PROTEIN-LIKE"/>
    <property type="match status" value="1"/>
</dbReference>
<name>A0A5C3N9G0_9AGAM</name>
<dbReference type="InterPro" id="IPR019953">
    <property type="entry name" value="OHR"/>
</dbReference>
<dbReference type="AlphaFoldDB" id="A0A5C3N9G0"/>
<dbReference type="Pfam" id="PF02566">
    <property type="entry name" value="OsmC"/>
    <property type="match status" value="1"/>
</dbReference>
<dbReference type="NCBIfam" id="TIGR03561">
    <property type="entry name" value="organ_hyd_perox"/>
    <property type="match status" value="1"/>
</dbReference>
<protein>
    <submittedName>
        <fullName evidence="2">OsmC-like protein</fullName>
    </submittedName>
</protein>
<dbReference type="Gene3D" id="2.20.25.10">
    <property type="match status" value="1"/>
</dbReference>
<organism evidence="2 3">
    <name type="scientific">Heliocybe sulcata</name>
    <dbReference type="NCBI Taxonomy" id="5364"/>
    <lineage>
        <taxon>Eukaryota</taxon>
        <taxon>Fungi</taxon>
        <taxon>Dikarya</taxon>
        <taxon>Basidiomycota</taxon>
        <taxon>Agaricomycotina</taxon>
        <taxon>Agaricomycetes</taxon>
        <taxon>Gloeophyllales</taxon>
        <taxon>Gloeophyllaceae</taxon>
        <taxon>Heliocybe</taxon>
    </lineage>
</organism>
<proteinExistence type="inferred from homology"/>
<accession>A0A5C3N9G0</accession>
<dbReference type="SUPFAM" id="SSF82784">
    <property type="entry name" value="OsmC-like"/>
    <property type="match status" value="1"/>
</dbReference>
<dbReference type="InterPro" id="IPR036102">
    <property type="entry name" value="OsmC/Ohrsf"/>
</dbReference>
<dbReference type="EMBL" id="ML213507">
    <property type="protein sequence ID" value="TFK53715.1"/>
    <property type="molecule type" value="Genomic_DNA"/>
</dbReference>
<dbReference type="PANTHER" id="PTHR33797">
    <property type="entry name" value="ORGANIC HYDROPEROXIDE RESISTANCE PROTEIN-LIKE"/>
    <property type="match status" value="1"/>
</dbReference>
<evidence type="ECO:0000256" key="1">
    <source>
        <dbReference type="ARBA" id="ARBA00007378"/>
    </source>
</evidence>
<dbReference type="InterPro" id="IPR003718">
    <property type="entry name" value="OsmC/Ohr_fam"/>
</dbReference>
<dbReference type="GO" id="GO:0006979">
    <property type="term" value="P:response to oxidative stress"/>
    <property type="evidence" value="ECO:0007669"/>
    <property type="project" value="InterPro"/>
</dbReference>
<dbReference type="InterPro" id="IPR015946">
    <property type="entry name" value="KH_dom-like_a/b"/>
</dbReference>
<gene>
    <name evidence="2" type="ORF">OE88DRAFT_1733600</name>
</gene>
<dbReference type="OrthoDB" id="60422at2759"/>
<evidence type="ECO:0000313" key="3">
    <source>
        <dbReference type="Proteomes" id="UP000305948"/>
    </source>
</evidence>
<sequence>MSAAALLRSSASSALRASARTARPTSTQWMHWRTFMTLRDHVYMTKATASGAGRNGTVASDGDTQLELDMAVPKAMGGRGAGQNPEKLFAMGYASCFLGALQRSAAAAGNKDAAADAAVHTVVRIGHPEEPPLEGFGLEVEINVEGVDDDEVIKAAHEFCPYSRMLSQGIRVSVKKL</sequence>
<dbReference type="Gene3D" id="3.30.300.20">
    <property type="match status" value="1"/>
</dbReference>
<comment type="similarity">
    <text evidence="1">Belongs to the OsmC/Ohr family.</text>
</comment>
<reference evidence="2 3" key="1">
    <citation type="journal article" date="2019" name="Nat. Ecol. Evol.">
        <title>Megaphylogeny resolves global patterns of mushroom evolution.</title>
        <authorList>
            <person name="Varga T."/>
            <person name="Krizsan K."/>
            <person name="Foldi C."/>
            <person name="Dima B."/>
            <person name="Sanchez-Garcia M."/>
            <person name="Sanchez-Ramirez S."/>
            <person name="Szollosi G.J."/>
            <person name="Szarkandi J.G."/>
            <person name="Papp V."/>
            <person name="Albert L."/>
            <person name="Andreopoulos W."/>
            <person name="Angelini C."/>
            <person name="Antonin V."/>
            <person name="Barry K.W."/>
            <person name="Bougher N.L."/>
            <person name="Buchanan P."/>
            <person name="Buyck B."/>
            <person name="Bense V."/>
            <person name="Catcheside P."/>
            <person name="Chovatia M."/>
            <person name="Cooper J."/>
            <person name="Damon W."/>
            <person name="Desjardin D."/>
            <person name="Finy P."/>
            <person name="Geml J."/>
            <person name="Haridas S."/>
            <person name="Hughes K."/>
            <person name="Justo A."/>
            <person name="Karasinski D."/>
            <person name="Kautmanova I."/>
            <person name="Kiss B."/>
            <person name="Kocsube S."/>
            <person name="Kotiranta H."/>
            <person name="LaButti K.M."/>
            <person name="Lechner B.E."/>
            <person name="Liimatainen K."/>
            <person name="Lipzen A."/>
            <person name="Lukacs Z."/>
            <person name="Mihaltcheva S."/>
            <person name="Morgado L.N."/>
            <person name="Niskanen T."/>
            <person name="Noordeloos M.E."/>
            <person name="Ohm R.A."/>
            <person name="Ortiz-Santana B."/>
            <person name="Ovrebo C."/>
            <person name="Racz N."/>
            <person name="Riley R."/>
            <person name="Savchenko A."/>
            <person name="Shiryaev A."/>
            <person name="Soop K."/>
            <person name="Spirin V."/>
            <person name="Szebenyi C."/>
            <person name="Tomsovsky M."/>
            <person name="Tulloss R.E."/>
            <person name="Uehling J."/>
            <person name="Grigoriev I.V."/>
            <person name="Vagvolgyi C."/>
            <person name="Papp T."/>
            <person name="Martin F.M."/>
            <person name="Miettinen O."/>
            <person name="Hibbett D.S."/>
            <person name="Nagy L.G."/>
        </authorList>
    </citation>
    <scope>NUCLEOTIDE SEQUENCE [LARGE SCALE GENOMIC DNA]</scope>
    <source>
        <strain evidence="2 3">OMC1185</strain>
    </source>
</reference>
<keyword evidence="3" id="KW-1185">Reference proteome</keyword>
<evidence type="ECO:0000313" key="2">
    <source>
        <dbReference type="EMBL" id="TFK53715.1"/>
    </source>
</evidence>
<dbReference type="Proteomes" id="UP000305948">
    <property type="component" value="Unassembled WGS sequence"/>
</dbReference>